<evidence type="ECO:0000313" key="3">
    <source>
        <dbReference type="Proteomes" id="UP000239485"/>
    </source>
</evidence>
<organism evidence="2 3">
    <name type="scientific">Kineococcus xinjiangensis</name>
    <dbReference type="NCBI Taxonomy" id="512762"/>
    <lineage>
        <taxon>Bacteria</taxon>
        <taxon>Bacillati</taxon>
        <taxon>Actinomycetota</taxon>
        <taxon>Actinomycetes</taxon>
        <taxon>Kineosporiales</taxon>
        <taxon>Kineosporiaceae</taxon>
        <taxon>Kineococcus</taxon>
    </lineage>
</organism>
<evidence type="ECO:0000259" key="1">
    <source>
        <dbReference type="PROSITE" id="PS51186"/>
    </source>
</evidence>
<gene>
    <name evidence="2" type="ORF">CLV92_11596</name>
</gene>
<comment type="caution">
    <text evidence="2">The sequence shown here is derived from an EMBL/GenBank/DDBJ whole genome shotgun (WGS) entry which is preliminary data.</text>
</comment>
<dbReference type="RefSeq" id="WP_104434963.1">
    <property type="nucleotide sequence ID" value="NZ_PTJD01000015.1"/>
</dbReference>
<sequence>MPDTAELLAAYDALYRPAEVETFPPGTRFEVDDPVLRVFSGHRGYLCTPPDLRRDGAEADEFIARQRDAFAARGEAVEWKLRGHDRPADLPERLQRAGFRPEAQETVMVGLVEELAALPVELPEGVGVRQVRDPADMERIAAMETAVWGEDWGWLARELTAHCAVEPSRVSVFVAETLGGDEPEVVSAAWLVEMPATGFAGLCGGSTLPAWRRRGLYRSLVAVRARLAATRGVRWLQVDASDESRPLLEGFGMVALTTTTPYVWSPQG</sequence>
<dbReference type="InterPro" id="IPR000182">
    <property type="entry name" value="GNAT_dom"/>
</dbReference>
<dbReference type="AlphaFoldDB" id="A0A2S6IDV9"/>
<dbReference type="InterPro" id="IPR016181">
    <property type="entry name" value="Acyl_CoA_acyltransferase"/>
</dbReference>
<name>A0A2S6IDV9_9ACTN</name>
<dbReference type="OrthoDB" id="164800at2"/>
<dbReference type="GO" id="GO:0016747">
    <property type="term" value="F:acyltransferase activity, transferring groups other than amino-acyl groups"/>
    <property type="evidence" value="ECO:0007669"/>
    <property type="project" value="InterPro"/>
</dbReference>
<keyword evidence="3" id="KW-1185">Reference proteome</keyword>
<accession>A0A2S6IDV9</accession>
<dbReference type="SUPFAM" id="SSF55729">
    <property type="entry name" value="Acyl-CoA N-acyltransferases (Nat)"/>
    <property type="match status" value="1"/>
</dbReference>
<dbReference type="EMBL" id="PTJD01000015">
    <property type="protein sequence ID" value="PPK92350.1"/>
    <property type="molecule type" value="Genomic_DNA"/>
</dbReference>
<dbReference type="Gene3D" id="3.40.630.30">
    <property type="match status" value="1"/>
</dbReference>
<proteinExistence type="predicted"/>
<evidence type="ECO:0000313" key="2">
    <source>
        <dbReference type="EMBL" id="PPK92350.1"/>
    </source>
</evidence>
<reference evidence="2 3" key="1">
    <citation type="submission" date="2018-02" db="EMBL/GenBank/DDBJ databases">
        <title>Genomic Encyclopedia of Archaeal and Bacterial Type Strains, Phase II (KMG-II): from individual species to whole genera.</title>
        <authorList>
            <person name="Goeker M."/>
        </authorList>
    </citation>
    <scope>NUCLEOTIDE SEQUENCE [LARGE SCALE GENOMIC DNA]</scope>
    <source>
        <strain evidence="2 3">DSM 22857</strain>
    </source>
</reference>
<dbReference type="Proteomes" id="UP000239485">
    <property type="component" value="Unassembled WGS sequence"/>
</dbReference>
<dbReference type="PROSITE" id="PS51186">
    <property type="entry name" value="GNAT"/>
    <property type="match status" value="1"/>
</dbReference>
<feature type="domain" description="N-acetyltransferase" evidence="1">
    <location>
        <begin position="126"/>
        <end position="268"/>
    </location>
</feature>
<protein>
    <recommendedName>
        <fullName evidence="1">N-acetyltransferase domain-containing protein</fullName>
    </recommendedName>
</protein>